<dbReference type="EMBL" id="JBHTLN010000002">
    <property type="protein sequence ID" value="MFD1123052.1"/>
    <property type="molecule type" value="Genomic_DNA"/>
</dbReference>
<evidence type="ECO:0000256" key="1">
    <source>
        <dbReference type="SAM" id="MobiDB-lite"/>
    </source>
</evidence>
<reference evidence="3" key="1">
    <citation type="journal article" date="2019" name="Int. J. Syst. Evol. Microbiol.">
        <title>The Global Catalogue of Microorganisms (GCM) 10K type strain sequencing project: providing services to taxonomists for standard genome sequencing and annotation.</title>
        <authorList>
            <consortium name="The Broad Institute Genomics Platform"/>
            <consortium name="The Broad Institute Genome Sequencing Center for Infectious Disease"/>
            <person name="Wu L."/>
            <person name="Ma J."/>
        </authorList>
    </citation>
    <scope>NUCLEOTIDE SEQUENCE [LARGE SCALE GENOMIC DNA]</scope>
    <source>
        <strain evidence="3">CCUG 58411</strain>
    </source>
</reference>
<organism evidence="2 3">
    <name type="scientific">Methylophilus flavus</name>
    <dbReference type="NCBI Taxonomy" id="640084"/>
    <lineage>
        <taxon>Bacteria</taxon>
        <taxon>Pseudomonadati</taxon>
        <taxon>Pseudomonadota</taxon>
        <taxon>Betaproteobacteria</taxon>
        <taxon>Nitrosomonadales</taxon>
        <taxon>Methylophilaceae</taxon>
        <taxon>Methylophilus</taxon>
    </lineage>
</organism>
<proteinExistence type="predicted"/>
<name>A0ABW3PBP0_9PROT</name>
<keyword evidence="3" id="KW-1185">Reference proteome</keyword>
<dbReference type="RefSeq" id="WP_379034394.1">
    <property type="nucleotide sequence ID" value="NZ_JBHTLN010000002.1"/>
</dbReference>
<feature type="region of interest" description="Disordered" evidence="1">
    <location>
        <begin position="1"/>
        <end position="33"/>
    </location>
</feature>
<protein>
    <submittedName>
        <fullName evidence="2">Uncharacterized protein</fullName>
    </submittedName>
</protein>
<evidence type="ECO:0000313" key="3">
    <source>
        <dbReference type="Proteomes" id="UP001597206"/>
    </source>
</evidence>
<feature type="compositionally biased region" description="Basic and acidic residues" evidence="1">
    <location>
        <begin position="18"/>
        <end position="33"/>
    </location>
</feature>
<dbReference type="Proteomes" id="UP001597206">
    <property type="component" value="Unassembled WGS sequence"/>
</dbReference>
<accession>A0ABW3PBP0</accession>
<evidence type="ECO:0000313" key="2">
    <source>
        <dbReference type="EMBL" id="MFD1123052.1"/>
    </source>
</evidence>
<gene>
    <name evidence="2" type="ORF">ACFQ2T_11090</name>
</gene>
<sequence length="69" mass="7930">MLDKSRSDNTWIEPTSLDCREGETSSRHTNARETNIREEKLQSREGKSCSRTVKQALAISHLKARKVEE</sequence>
<comment type="caution">
    <text evidence="2">The sequence shown here is derived from an EMBL/GenBank/DDBJ whole genome shotgun (WGS) entry which is preliminary data.</text>
</comment>